<gene>
    <name evidence="2" type="ORF">TELCIR_22790</name>
</gene>
<dbReference type="AlphaFoldDB" id="A0A2G9TEL9"/>
<reference evidence="2 3" key="1">
    <citation type="submission" date="2015-09" db="EMBL/GenBank/DDBJ databases">
        <title>Draft genome of the parasitic nematode Teladorsagia circumcincta isolate WARC Sus (inbred).</title>
        <authorList>
            <person name="Mitreva M."/>
        </authorList>
    </citation>
    <scope>NUCLEOTIDE SEQUENCE [LARGE SCALE GENOMIC DNA]</scope>
    <source>
        <strain evidence="2 3">S</strain>
    </source>
</reference>
<keyword evidence="3" id="KW-1185">Reference proteome</keyword>
<evidence type="ECO:0000313" key="3">
    <source>
        <dbReference type="Proteomes" id="UP000230423"/>
    </source>
</evidence>
<dbReference type="Gene3D" id="3.30.420.10">
    <property type="entry name" value="Ribonuclease H-like superfamily/Ribonuclease H"/>
    <property type="match status" value="1"/>
</dbReference>
<organism evidence="2 3">
    <name type="scientific">Teladorsagia circumcincta</name>
    <name type="common">Brown stomach worm</name>
    <name type="synonym">Ostertagia circumcincta</name>
    <dbReference type="NCBI Taxonomy" id="45464"/>
    <lineage>
        <taxon>Eukaryota</taxon>
        <taxon>Metazoa</taxon>
        <taxon>Ecdysozoa</taxon>
        <taxon>Nematoda</taxon>
        <taxon>Chromadorea</taxon>
        <taxon>Rhabditida</taxon>
        <taxon>Rhabditina</taxon>
        <taxon>Rhabditomorpha</taxon>
        <taxon>Strongyloidea</taxon>
        <taxon>Trichostrongylidae</taxon>
        <taxon>Teladorsagia</taxon>
    </lineage>
</organism>
<sequence>TPYTSSVKGWSVWSSPSEESADYRQEPRGASRFSSCSQEQQWRKVVRSDQSKFMMFGTDGVKFVRRRFGARYHPRHRLASVKSGSAAVTVHNTFYGKGVGPFHLIEGSMGLKIYISITETVVWPYCLKWIYFKTGQ</sequence>
<accession>A0A2G9TEL9</accession>
<dbReference type="GO" id="GO:0003676">
    <property type="term" value="F:nucleic acid binding"/>
    <property type="evidence" value="ECO:0007669"/>
    <property type="project" value="InterPro"/>
</dbReference>
<protein>
    <submittedName>
        <fullName evidence="2">Uncharacterized protein</fullName>
    </submittedName>
</protein>
<dbReference type="OrthoDB" id="4843387at2759"/>
<proteinExistence type="predicted"/>
<evidence type="ECO:0000256" key="1">
    <source>
        <dbReference type="SAM" id="MobiDB-lite"/>
    </source>
</evidence>
<feature type="non-terminal residue" evidence="2">
    <location>
        <position position="1"/>
    </location>
</feature>
<dbReference type="Proteomes" id="UP000230423">
    <property type="component" value="Unassembled WGS sequence"/>
</dbReference>
<feature type="compositionally biased region" description="Polar residues" evidence="1">
    <location>
        <begin position="1"/>
        <end position="18"/>
    </location>
</feature>
<evidence type="ECO:0000313" key="2">
    <source>
        <dbReference type="EMBL" id="PIO55820.1"/>
    </source>
</evidence>
<name>A0A2G9TEL9_TELCI</name>
<dbReference type="EMBL" id="KZ384048">
    <property type="protein sequence ID" value="PIO55820.1"/>
    <property type="molecule type" value="Genomic_DNA"/>
</dbReference>
<dbReference type="InterPro" id="IPR036397">
    <property type="entry name" value="RNaseH_sf"/>
</dbReference>
<feature type="region of interest" description="Disordered" evidence="1">
    <location>
        <begin position="1"/>
        <end position="32"/>
    </location>
</feature>